<reference evidence="1" key="1">
    <citation type="submission" date="2023-10" db="EMBL/GenBank/DDBJ databases">
        <title>Genome assembly of Pristionchus species.</title>
        <authorList>
            <person name="Yoshida K."/>
            <person name="Sommer R.J."/>
        </authorList>
    </citation>
    <scope>NUCLEOTIDE SEQUENCE</scope>
    <source>
        <strain evidence="1">RS0144</strain>
    </source>
</reference>
<proteinExistence type="predicted"/>
<evidence type="ECO:0000313" key="1">
    <source>
        <dbReference type="EMBL" id="GMS96386.1"/>
    </source>
</evidence>
<dbReference type="EMBL" id="BTSX01000004">
    <property type="protein sequence ID" value="GMS96386.1"/>
    <property type="molecule type" value="Genomic_DNA"/>
</dbReference>
<feature type="non-terminal residue" evidence="1">
    <location>
        <position position="1"/>
    </location>
</feature>
<protein>
    <submittedName>
        <fullName evidence="1">Uncharacterized protein</fullName>
    </submittedName>
</protein>
<accession>A0AAV5TPX8</accession>
<comment type="caution">
    <text evidence="1">The sequence shown here is derived from an EMBL/GenBank/DDBJ whole genome shotgun (WGS) entry which is preliminary data.</text>
</comment>
<dbReference type="AlphaFoldDB" id="A0AAV5TPX8"/>
<dbReference type="Proteomes" id="UP001432027">
    <property type="component" value="Unassembled WGS sequence"/>
</dbReference>
<gene>
    <name evidence="1" type="ORF">PENTCL1PPCAC_18561</name>
</gene>
<evidence type="ECO:0000313" key="2">
    <source>
        <dbReference type="Proteomes" id="UP001432027"/>
    </source>
</evidence>
<sequence>TGDNRQSRVASPSHRSTQIYSKSFLLDTTTRTERFLILWGDTNLNGDRAGSSVISAEHVSILISSQNEIIR</sequence>
<organism evidence="1 2">
    <name type="scientific">Pristionchus entomophagus</name>
    <dbReference type="NCBI Taxonomy" id="358040"/>
    <lineage>
        <taxon>Eukaryota</taxon>
        <taxon>Metazoa</taxon>
        <taxon>Ecdysozoa</taxon>
        <taxon>Nematoda</taxon>
        <taxon>Chromadorea</taxon>
        <taxon>Rhabditida</taxon>
        <taxon>Rhabditina</taxon>
        <taxon>Diplogasteromorpha</taxon>
        <taxon>Diplogasteroidea</taxon>
        <taxon>Neodiplogasteridae</taxon>
        <taxon>Pristionchus</taxon>
    </lineage>
</organism>
<keyword evidence="2" id="KW-1185">Reference proteome</keyword>
<name>A0AAV5TPX8_9BILA</name>